<dbReference type="EMBL" id="JACXAE010000053">
    <property type="protein sequence ID" value="MBD2773450.1"/>
    <property type="molecule type" value="Genomic_DNA"/>
</dbReference>
<dbReference type="Proteomes" id="UP000629098">
    <property type="component" value="Unassembled WGS sequence"/>
</dbReference>
<gene>
    <name evidence="1" type="ORF">ICL16_15555</name>
</gene>
<name>A0A8J6XCX1_9CYAN</name>
<keyword evidence="2" id="KW-1185">Reference proteome</keyword>
<evidence type="ECO:0000313" key="2">
    <source>
        <dbReference type="Proteomes" id="UP000629098"/>
    </source>
</evidence>
<protein>
    <submittedName>
        <fullName evidence="1">PEP-CTERM sorting domain-containing protein</fullName>
    </submittedName>
</protein>
<proteinExistence type="predicted"/>
<sequence length="211" mass="22391">MIYTDASSEQSGIINGSFETGNFTGWSTIGTSFVDTSEFGNDPSSGNYSALLTTGAAEDGELNVFSDEAIESFLGLVPGSLDSLIVNNAIEGSAIQQTFTAKAGDRLSFDWNFLTNEATPNSDGFNDFAFVLINGEVYKLADTFSSFFSSSANEFDTETGFNTFSYDVTTDSITLGFGVLDTGDKMMGSGLIIDNVKLENSVLGTVSVLDI</sequence>
<organism evidence="1 2">
    <name type="scientific">Iningainema tapete BLCC-T55</name>
    <dbReference type="NCBI Taxonomy" id="2748662"/>
    <lineage>
        <taxon>Bacteria</taxon>
        <taxon>Bacillati</taxon>
        <taxon>Cyanobacteriota</taxon>
        <taxon>Cyanophyceae</taxon>
        <taxon>Nostocales</taxon>
        <taxon>Scytonemataceae</taxon>
        <taxon>Iningainema tapete</taxon>
    </lineage>
</organism>
<accession>A0A8J6XCX1</accession>
<comment type="caution">
    <text evidence="1">The sequence shown here is derived from an EMBL/GenBank/DDBJ whole genome shotgun (WGS) entry which is preliminary data.</text>
</comment>
<evidence type="ECO:0000313" key="1">
    <source>
        <dbReference type="EMBL" id="MBD2773450.1"/>
    </source>
</evidence>
<reference evidence="1" key="1">
    <citation type="submission" date="2020-09" db="EMBL/GenBank/DDBJ databases">
        <title>Iningainema tapete sp. nov. (Scytonemataceae, Cyanobacteria) from greenhouses in central Florida (USA) produces two types of nodularin with biosynthetic potential for microcystin-LR and anabaenopeptins.</title>
        <authorList>
            <person name="Berthold D.E."/>
            <person name="Lefler F.W."/>
            <person name="Huang I.-S."/>
            <person name="Abdulla H."/>
            <person name="Zimba P.V."/>
            <person name="Laughinghouse H.D. IV."/>
        </authorList>
    </citation>
    <scope>NUCLEOTIDE SEQUENCE</scope>
    <source>
        <strain evidence="1">BLCCT55</strain>
    </source>
</reference>
<dbReference type="RefSeq" id="WP_190829272.1">
    <property type="nucleotide sequence ID" value="NZ_CAWPPI010000053.1"/>
</dbReference>
<dbReference type="Gene3D" id="2.60.120.260">
    <property type="entry name" value="Galactose-binding domain-like"/>
    <property type="match status" value="1"/>
</dbReference>
<dbReference type="AlphaFoldDB" id="A0A8J6XCX1"/>